<dbReference type="FunFam" id="3.40.50.300:FF:000093">
    <property type="entry name" value="Fidgetin-like 1"/>
    <property type="match status" value="1"/>
</dbReference>
<comment type="similarity">
    <text evidence="1">Belongs to the AAA ATPase family.</text>
</comment>
<evidence type="ECO:0000256" key="1">
    <source>
        <dbReference type="ARBA" id="ARBA00006914"/>
    </source>
</evidence>
<dbReference type="SUPFAM" id="SSF52540">
    <property type="entry name" value="P-loop containing nucleoside triphosphate hydrolases"/>
    <property type="match status" value="1"/>
</dbReference>
<dbReference type="Pfam" id="PF00004">
    <property type="entry name" value="AAA"/>
    <property type="match status" value="1"/>
</dbReference>
<dbReference type="GO" id="GO:0005524">
    <property type="term" value="F:ATP binding"/>
    <property type="evidence" value="ECO:0007669"/>
    <property type="project" value="UniProtKB-KW"/>
</dbReference>
<dbReference type="InterPro" id="IPR050304">
    <property type="entry name" value="MT-severing_AAA_ATPase"/>
</dbReference>
<evidence type="ECO:0000256" key="7">
    <source>
        <dbReference type="SAM" id="MobiDB-lite"/>
    </source>
</evidence>
<protein>
    <recommendedName>
        <fullName evidence="6">microtubule-severing ATPase</fullName>
        <ecNumber evidence="6">5.6.1.1</ecNumber>
    </recommendedName>
</protein>
<accession>A0A1I8AH59</accession>
<feature type="region of interest" description="Disordered" evidence="7">
    <location>
        <begin position="102"/>
        <end position="135"/>
    </location>
</feature>
<sequence>MTARSTRPLTASNYEQFTKLYNSTKDYMRRAIEIDETCQDEPGKRKAIELYRKSLAELEKALTINETPMVEAKKVEVQKRKQILLTHKRCVEGRLGDLVHKYPSSASSSSSSGRTALVKPRVASNSQPRPVAGANDISNDAFRKQLLKNVDPKLGNALLDEVFQQTGVKFEDIVGGAVAKRALEEAVILPALNPKLFSGLRQPVRGILLFGPPGNGKTMLAKAVAAESKSLFFNISASSLTSKWVGEAEKTIRCLFQIARNAQPSIIFIDEVDSILCERSDKETEVSRRMKTEFLVQLDGCKSSDSDRVLVMAATNRPFELDDGILRRFPKRILIDMPDEAARISLIEIVLKKHKTNHSLTNYQMSRLARRTDGYSNADLVSLCREAAMVPIRHLSRSQLMSTTESQVRPITSSDFEEAMQAIKPSVNTKILSKLKEFADANGQAG</sequence>
<name>A0A1I8AH59_9BILA</name>
<dbReference type="GO" id="GO:0008017">
    <property type="term" value="F:microtubule binding"/>
    <property type="evidence" value="ECO:0007669"/>
    <property type="project" value="UniProtKB-ARBA"/>
</dbReference>
<dbReference type="InterPro" id="IPR041569">
    <property type="entry name" value="AAA_lid_3"/>
</dbReference>
<evidence type="ECO:0000259" key="8">
    <source>
        <dbReference type="SMART" id="SM00382"/>
    </source>
</evidence>
<dbReference type="Pfam" id="PF17862">
    <property type="entry name" value="AAA_lid_3"/>
    <property type="match status" value="1"/>
</dbReference>
<evidence type="ECO:0000256" key="3">
    <source>
        <dbReference type="ARBA" id="ARBA00022840"/>
    </source>
</evidence>
<keyword evidence="9" id="KW-1185">Reference proteome</keyword>
<evidence type="ECO:0000256" key="5">
    <source>
        <dbReference type="ARBA" id="ARBA00036378"/>
    </source>
</evidence>
<keyword evidence="3" id="KW-0067">ATP-binding</keyword>
<evidence type="ECO:0000313" key="9">
    <source>
        <dbReference type="Proteomes" id="UP000095287"/>
    </source>
</evidence>
<dbReference type="InterPro" id="IPR003593">
    <property type="entry name" value="AAA+_ATPase"/>
</dbReference>
<comment type="catalytic activity">
    <reaction evidence="5">
        <text>n ATP + n H2O + a microtubule = n ADP + n phosphate + (n+1) alpha/beta tubulin heterodimers.</text>
        <dbReference type="EC" id="5.6.1.1"/>
    </reaction>
</comment>
<dbReference type="PANTHER" id="PTHR23074">
    <property type="entry name" value="AAA DOMAIN-CONTAINING"/>
    <property type="match status" value="1"/>
</dbReference>
<keyword evidence="4" id="KW-0472">Membrane</keyword>
<evidence type="ECO:0000256" key="6">
    <source>
        <dbReference type="ARBA" id="ARBA00038871"/>
    </source>
</evidence>
<feature type="domain" description="AAA+ ATPase" evidence="8">
    <location>
        <begin position="203"/>
        <end position="339"/>
    </location>
</feature>
<reference evidence="10" key="1">
    <citation type="submission" date="2016-11" db="UniProtKB">
        <authorList>
            <consortium name="WormBaseParasite"/>
        </authorList>
    </citation>
    <scope>IDENTIFICATION</scope>
</reference>
<dbReference type="AlphaFoldDB" id="A0A1I8AH59"/>
<evidence type="ECO:0000256" key="4">
    <source>
        <dbReference type="ARBA" id="ARBA00023136"/>
    </source>
</evidence>
<evidence type="ECO:0000256" key="2">
    <source>
        <dbReference type="ARBA" id="ARBA00022741"/>
    </source>
</evidence>
<dbReference type="Pfam" id="PF09336">
    <property type="entry name" value="Vps4_C"/>
    <property type="match status" value="1"/>
</dbReference>
<dbReference type="PANTHER" id="PTHR23074:SF86">
    <property type="entry name" value="SPASTIN"/>
    <property type="match status" value="1"/>
</dbReference>
<dbReference type="GO" id="GO:0016887">
    <property type="term" value="F:ATP hydrolysis activity"/>
    <property type="evidence" value="ECO:0007669"/>
    <property type="project" value="InterPro"/>
</dbReference>
<dbReference type="Gene3D" id="1.20.58.80">
    <property type="entry name" value="Phosphotransferase system, lactose/cellobiose-type IIA subunit"/>
    <property type="match status" value="1"/>
</dbReference>
<dbReference type="InterPro" id="IPR027417">
    <property type="entry name" value="P-loop_NTPase"/>
</dbReference>
<dbReference type="WBParaSite" id="L893_g5561.t1">
    <property type="protein sequence ID" value="L893_g5561.t1"/>
    <property type="gene ID" value="L893_g5561"/>
</dbReference>
<dbReference type="GO" id="GO:0008568">
    <property type="term" value="F:microtubule severing ATPase activity"/>
    <property type="evidence" value="ECO:0007669"/>
    <property type="project" value="UniProtKB-EC"/>
</dbReference>
<dbReference type="GO" id="GO:0015630">
    <property type="term" value="C:microtubule cytoskeleton"/>
    <property type="evidence" value="ECO:0007669"/>
    <property type="project" value="TreeGrafter"/>
</dbReference>
<evidence type="ECO:0000313" key="10">
    <source>
        <dbReference type="WBParaSite" id="L893_g5561.t1"/>
    </source>
</evidence>
<dbReference type="EC" id="5.6.1.1" evidence="6"/>
<organism evidence="9 10">
    <name type="scientific">Steinernema glaseri</name>
    <dbReference type="NCBI Taxonomy" id="37863"/>
    <lineage>
        <taxon>Eukaryota</taxon>
        <taxon>Metazoa</taxon>
        <taxon>Ecdysozoa</taxon>
        <taxon>Nematoda</taxon>
        <taxon>Chromadorea</taxon>
        <taxon>Rhabditida</taxon>
        <taxon>Tylenchina</taxon>
        <taxon>Panagrolaimomorpha</taxon>
        <taxon>Strongyloidoidea</taxon>
        <taxon>Steinernematidae</taxon>
        <taxon>Steinernema</taxon>
    </lineage>
</organism>
<dbReference type="CDD" id="cd19509">
    <property type="entry name" value="RecA-like_VPS4-like"/>
    <property type="match status" value="1"/>
</dbReference>
<keyword evidence="2" id="KW-0547">Nucleotide-binding</keyword>
<dbReference type="Gene3D" id="1.10.8.60">
    <property type="match status" value="1"/>
</dbReference>
<proteinExistence type="inferred from homology"/>
<dbReference type="InterPro" id="IPR003959">
    <property type="entry name" value="ATPase_AAA_core"/>
</dbReference>
<dbReference type="FunFam" id="1.10.8.60:FF:000022">
    <property type="entry name" value="Fidgetin like 1"/>
    <property type="match status" value="1"/>
</dbReference>
<dbReference type="SMART" id="SM00382">
    <property type="entry name" value="AAA"/>
    <property type="match status" value="1"/>
</dbReference>
<dbReference type="Proteomes" id="UP000095287">
    <property type="component" value="Unplaced"/>
</dbReference>
<dbReference type="Gene3D" id="3.40.50.300">
    <property type="entry name" value="P-loop containing nucleotide triphosphate hydrolases"/>
    <property type="match status" value="1"/>
</dbReference>
<dbReference type="InterPro" id="IPR015415">
    <property type="entry name" value="Spast_Vps4_C"/>
</dbReference>